<dbReference type="EMBL" id="JBHLYQ010000001">
    <property type="protein sequence ID" value="MFC0080594.1"/>
    <property type="molecule type" value="Genomic_DNA"/>
</dbReference>
<evidence type="ECO:0000256" key="1">
    <source>
        <dbReference type="ARBA" id="ARBA00022490"/>
    </source>
</evidence>
<dbReference type="Pfam" id="PF01424">
    <property type="entry name" value="R3H"/>
    <property type="match status" value="1"/>
</dbReference>
<dbReference type="SMART" id="SM01245">
    <property type="entry name" value="Jag_N"/>
    <property type="match status" value="1"/>
</dbReference>
<feature type="domain" description="R3H" evidence="8">
    <location>
        <begin position="287"/>
        <end position="353"/>
    </location>
</feature>
<dbReference type="CDD" id="cd02644">
    <property type="entry name" value="R3H_jag"/>
    <property type="match status" value="1"/>
</dbReference>
<feature type="compositionally biased region" description="Basic and acidic residues" evidence="7">
    <location>
        <begin position="161"/>
        <end position="176"/>
    </location>
</feature>
<dbReference type="InterPro" id="IPR038008">
    <property type="entry name" value="Jag_KH"/>
</dbReference>
<reference evidence="9 10" key="1">
    <citation type="submission" date="2024-09" db="EMBL/GenBank/DDBJ databases">
        <authorList>
            <person name="Sun Q."/>
            <person name="Mori K."/>
        </authorList>
    </citation>
    <scope>NUCLEOTIDE SEQUENCE [LARGE SCALE GENOMIC DNA]</scope>
    <source>
        <strain evidence="9 10">JCM 15389</strain>
    </source>
</reference>
<dbReference type="CDD" id="cd02414">
    <property type="entry name" value="KH-II_Jag"/>
    <property type="match status" value="1"/>
</dbReference>
<accession>A0ABV6C2T0</accession>
<dbReference type="Pfam" id="PF14804">
    <property type="entry name" value="Jag_N"/>
    <property type="match status" value="1"/>
</dbReference>
<evidence type="ECO:0000256" key="7">
    <source>
        <dbReference type="SAM" id="MobiDB-lite"/>
    </source>
</evidence>
<dbReference type="InterPro" id="IPR036867">
    <property type="entry name" value="R3H_dom_sf"/>
</dbReference>
<name>A0ABV6C2T0_9ACTN</name>
<dbReference type="Proteomes" id="UP001589788">
    <property type="component" value="Unassembled WGS sequence"/>
</dbReference>
<comment type="caution">
    <text evidence="9">The sequence shown here is derived from an EMBL/GenBank/DDBJ whole genome shotgun (WGS) entry which is preliminary data.</text>
</comment>
<keyword evidence="5 6" id="KW-0961">Cell wall biogenesis/degradation</keyword>
<dbReference type="SUPFAM" id="SSF82708">
    <property type="entry name" value="R3H domain"/>
    <property type="match status" value="1"/>
</dbReference>
<evidence type="ECO:0000259" key="8">
    <source>
        <dbReference type="PROSITE" id="PS51061"/>
    </source>
</evidence>
<comment type="similarity">
    <text evidence="6">Belongs to the KhpB RNA-binding protein family.</text>
</comment>
<feature type="compositionally biased region" description="Basic and acidic residues" evidence="7">
    <location>
        <begin position="76"/>
        <end position="90"/>
    </location>
</feature>
<comment type="subunit">
    <text evidence="6">Forms a complex with KhpA.</text>
</comment>
<dbReference type="SMART" id="SM00393">
    <property type="entry name" value="R3H"/>
    <property type="match status" value="1"/>
</dbReference>
<feature type="region of interest" description="Disordered" evidence="7">
    <location>
        <begin position="52"/>
        <end position="177"/>
    </location>
</feature>
<dbReference type="NCBIfam" id="NF041568">
    <property type="entry name" value="Jag_EloR"/>
    <property type="match status" value="1"/>
</dbReference>
<keyword evidence="1 6" id="KW-0963">Cytoplasm</keyword>
<dbReference type="HAMAP" id="MF_00867">
    <property type="entry name" value="KhpB"/>
    <property type="match status" value="1"/>
</dbReference>
<dbReference type="Gene3D" id="3.30.1370.50">
    <property type="entry name" value="R3H-like domain"/>
    <property type="match status" value="1"/>
</dbReference>
<dbReference type="InterPro" id="IPR032782">
    <property type="entry name" value="KhpB_N"/>
</dbReference>
<evidence type="ECO:0000313" key="9">
    <source>
        <dbReference type="EMBL" id="MFC0080594.1"/>
    </source>
</evidence>
<protein>
    <recommendedName>
        <fullName evidence="6">RNA-binding protein KhpB</fullName>
    </recommendedName>
    <alternativeName>
        <fullName evidence="6">RNA-binding protein EloR</fullName>
    </alternativeName>
</protein>
<keyword evidence="4 6" id="KW-0143">Chaperone</keyword>
<dbReference type="InterPro" id="IPR038247">
    <property type="entry name" value="Jag_N_dom_sf"/>
</dbReference>
<evidence type="ECO:0000256" key="4">
    <source>
        <dbReference type="ARBA" id="ARBA00023186"/>
    </source>
</evidence>
<evidence type="ECO:0000313" key="10">
    <source>
        <dbReference type="Proteomes" id="UP001589788"/>
    </source>
</evidence>
<dbReference type="PANTHER" id="PTHR35800:SF1">
    <property type="entry name" value="RNA-BINDING PROTEIN KHPB"/>
    <property type="match status" value="1"/>
</dbReference>
<comment type="function">
    <text evidence="6">A probable RNA chaperone. Forms a complex with KhpA which binds to cellular RNA and controls its expression. Plays a role in peptidoglycan (PG) homeostasis and cell length regulation.</text>
</comment>
<gene>
    <name evidence="9" type="primary">jag</name>
    <name evidence="6" type="synonym">eloR</name>
    <name evidence="6" type="synonym">khpB</name>
    <name evidence="9" type="ORF">ACFFRE_00280</name>
</gene>
<dbReference type="RefSeq" id="WP_377786964.1">
    <property type="nucleotide sequence ID" value="NZ_JBHLYQ010000001.1"/>
</dbReference>
<comment type="subcellular location">
    <subcellularLocation>
        <location evidence="6">Cytoplasm</location>
    </subcellularLocation>
</comment>
<dbReference type="Gene3D" id="3.30.30.80">
    <property type="entry name" value="probable RNA-binding protein from clostridium symbiosum atcc 14940"/>
    <property type="match status" value="1"/>
</dbReference>
<dbReference type="InterPro" id="IPR034079">
    <property type="entry name" value="R3H_KhpB"/>
</dbReference>
<organism evidence="9 10">
    <name type="scientific">Aciditerrimonas ferrireducens</name>
    <dbReference type="NCBI Taxonomy" id="667306"/>
    <lineage>
        <taxon>Bacteria</taxon>
        <taxon>Bacillati</taxon>
        <taxon>Actinomycetota</taxon>
        <taxon>Acidimicrobiia</taxon>
        <taxon>Acidimicrobiales</taxon>
        <taxon>Acidimicrobiaceae</taxon>
        <taxon>Aciditerrimonas</taxon>
    </lineage>
</organism>
<comment type="caution">
    <text evidence="6">Lacks conserved residue(s) required for the propagation of feature annotation.</text>
</comment>
<evidence type="ECO:0000256" key="5">
    <source>
        <dbReference type="ARBA" id="ARBA00023316"/>
    </source>
</evidence>
<dbReference type="InterPro" id="IPR015946">
    <property type="entry name" value="KH_dom-like_a/b"/>
</dbReference>
<keyword evidence="2 6" id="KW-0694">RNA-binding</keyword>
<dbReference type="Gene3D" id="3.30.300.20">
    <property type="match status" value="1"/>
</dbReference>
<dbReference type="InterPro" id="IPR039247">
    <property type="entry name" value="KhpB"/>
</dbReference>
<evidence type="ECO:0000256" key="2">
    <source>
        <dbReference type="ARBA" id="ARBA00022884"/>
    </source>
</evidence>
<dbReference type="InterPro" id="IPR001374">
    <property type="entry name" value="R3H_dom"/>
</dbReference>
<evidence type="ECO:0000256" key="6">
    <source>
        <dbReference type="HAMAP-Rule" id="MF_00867"/>
    </source>
</evidence>
<keyword evidence="3 6" id="KW-0133">Cell shape</keyword>
<feature type="compositionally biased region" description="Basic residues" evidence="7">
    <location>
        <begin position="126"/>
        <end position="139"/>
    </location>
</feature>
<dbReference type="PANTHER" id="PTHR35800">
    <property type="entry name" value="PROTEIN JAG"/>
    <property type="match status" value="1"/>
</dbReference>
<dbReference type="PROSITE" id="PS51061">
    <property type="entry name" value="R3H"/>
    <property type="match status" value="1"/>
</dbReference>
<feature type="compositionally biased region" description="Basic residues" evidence="7">
    <location>
        <begin position="52"/>
        <end position="73"/>
    </location>
</feature>
<proteinExistence type="inferred from homology"/>
<evidence type="ECO:0000256" key="3">
    <source>
        <dbReference type="ARBA" id="ARBA00022960"/>
    </source>
</evidence>
<keyword evidence="10" id="KW-1185">Reference proteome</keyword>
<comment type="domain">
    <text evidence="6">Has an N-terminal Jag-N domain and 2 RNA-binding domains (KH and R3H).</text>
</comment>
<sequence>MEWVETTGKTLEQAKEAALEQLGVAEGDAEFVVIQEPRPGLFGRWRGEARVRARVRPTRPRPKRSHDRRRRQRYNGGRERGSTALEVRDEGQDEPVAARSSGPGALVVSPPEGEQNGKLAGSPGGNRRRRNRGRGRSHRNSGSVRTGEATSQVPASSAADVDGHDARPVDQRDLEMPRGAATDVVVESDHGRQGEGTVVEVNGAEQAELSVRFLEGLLEAMGIPATVRGAYEAERVVIEIQGEGLGPLVGPAGATMAALQEVARAHLQRQTKGQSERLVLDVAGYRARRVAALERFTRQVAEEVLRTGEARALEPMSAADRKVVHDTVAAMQGVTTRSEGEEPRRFTVIVPAGDAEQAS</sequence>